<comment type="similarity">
    <text evidence="7">Belongs to the GlnD family.</text>
</comment>
<reference evidence="11 12" key="1">
    <citation type="submission" date="2020-08" db="EMBL/GenBank/DDBJ databases">
        <title>Genomic Encyclopedia of Type Strains, Phase III (KMG-III): the genomes of soil and plant-associated and newly described type strains.</title>
        <authorList>
            <person name="Whitman W."/>
        </authorList>
    </citation>
    <scope>NUCLEOTIDE SEQUENCE [LARGE SCALE GENOMIC DNA]</scope>
    <source>
        <strain evidence="11 12">CECT 8803</strain>
    </source>
</reference>
<feature type="region of interest" description="Disordered" evidence="8">
    <location>
        <begin position="918"/>
        <end position="959"/>
    </location>
</feature>
<keyword evidence="2 7" id="KW-0548">Nucleotidyltransferase</keyword>
<evidence type="ECO:0000259" key="9">
    <source>
        <dbReference type="PROSITE" id="PS51671"/>
    </source>
</evidence>
<keyword evidence="12" id="KW-1185">Reference proteome</keyword>
<organism evidence="11 12">
    <name type="scientific">Limibacillus halophilus</name>
    <dbReference type="NCBI Taxonomy" id="1579333"/>
    <lineage>
        <taxon>Bacteria</taxon>
        <taxon>Pseudomonadati</taxon>
        <taxon>Pseudomonadota</taxon>
        <taxon>Alphaproteobacteria</taxon>
        <taxon>Rhodospirillales</taxon>
        <taxon>Rhodovibrionaceae</taxon>
        <taxon>Limibacillus</taxon>
    </lineage>
</organism>
<dbReference type="SUPFAM" id="SSF55021">
    <property type="entry name" value="ACT-like"/>
    <property type="match status" value="2"/>
</dbReference>
<comment type="caution">
    <text evidence="7">Lacks conserved residue(s) required for the propagation of feature annotation.</text>
</comment>
<comment type="activity regulation">
    <text evidence="7">Uridylyltransferase (UTase) activity is inhibited by glutamine, while glutamine activates uridylyl-removing (UR) activity.</text>
</comment>
<keyword evidence="5 7" id="KW-0460">Magnesium</keyword>
<keyword evidence="3" id="KW-0677">Repeat</keyword>
<dbReference type="EMBL" id="JACHXA010000001">
    <property type="protein sequence ID" value="MBB3064080.1"/>
    <property type="molecule type" value="Genomic_DNA"/>
</dbReference>
<feature type="domain" description="HD" evidence="10">
    <location>
        <begin position="496"/>
        <end position="612"/>
    </location>
</feature>
<dbReference type="PIRSF" id="PIRSF006288">
    <property type="entry name" value="PII_uridyltransf"/>
    <property type="match status" value="1"/>
</dbReference>
<dbReference type="AlphaFoldDB" id="A0A839SQR6"/>
<evidence type="ECO:0000256" key="7">
    <source>
        <dbReference type="HAMAP-Rule" id="MF_00277"/>
    </source>
</evidence>
<comment type="cofactor">
    <cofactor evidence="7">
        <name>Mg(2+)</name>
        <dbReference type="ChEBI" id="CHEBI:18420"/>
    </cofactor>
</comment>
<evidence type="ECO:0000256" key="6">
    <source>
        <dbReference type="ARBA" id="ARBA00023268"/>
    </source>
</evidence>
<evidence type="ECO:0000313" key="12">
    <source>
        <dbReference type="Proteomes" id="UP000581135"/>
    </source>
</evidence>
<evidence type="ECO:0000256" key="8">
    <source>
        <dbReference type="SAM" id="MobiDB-lite"/>
    </source>
</evidence>
<dbReference type="Pfam" id="PF01909">
    <property type="entry name" value="NTP_transf_2"/>
    <property type="match status" value="1"/>
</dbReference>
<dbReference type="PROSITE" id="PS51671">
    <property type="entry name" value="ACT"/>
    <property type="match status" value="2"/>
</dbReference>
<dbReference type="CDD" id="cd00077">
    <property type="entry name" value="HDc"/>
    <property type="match status" value="1"/>
</dbReference>
<dbReference type="PROSITE" id="PS51831">
    <property type="entry name" value="HD"/>
    <property type="match status" value="1"/>
</dbReference>
<feature type="compositionally biased region" description="Basic and acidic residues" evidence="8">
    <location>
        <begin position="918"/>
        <end position="928"/>
    </location>
</feature>
<accession>A0A839SQR6</accession>
<comment type="catalytic activity">
    <reaction evidence="7">
        <text>[protein-PII]-uridylyl-L-tyrosine + H2O = [protein-PII]-L-tyrosine + UMP + H(+)</text>
        <dbReference type="Rhea" id="RHEA:48600"/>
        <dbReference type="Rhea" id="RHEA-COMP:12147"/>
        <dbReference type="Rhea" id="RHEA-COMP:12148"/>
        <dbReference type="ChEBI" id="CHEBI:15377"/>
        <dbReference type="ChEBI" id="CHEBI:15378"/>
        <dbReference type="ChEBI" id="CHEBI:46858"/>
        <dbReference type="ChEBI" id="CHEBI:57865"/>
        <dbReference type="ChEBI" id="CHEBI:90602"/>
    </reaction>
</comment>
<feature type="region of interest" description="Uridylyltransferase" evidence="7">
    <location>
        <begin position="1"/>
        <end position="380"/>
    </location>
</feature>
<dbReference type="PANTHER" id="PTHR47320:SF1">
    <property type="entry name" value="BIFUNCTIONAL URIDYLYLTRANSFERASE_URIDYLYL-REMOVING ENZYME"/>
    <property type="match status" value="1"/>
</dbReference>
<comment type="domain">
    <text evidence="7">Has four distinct domains: an N-terminal nucleotidyltransferase (NT) domain responsible for UTase activity, a central HD domain that encodes UR activity, and two C-terminal ACT domains that seem to have a role in glutamine sensing.</text>
</comment>
<evidence type="ECO:0000256" key="3">
    <source>
        <dbReference type="ARBA" id="ARBA00022737"/>
    </source>
</evidence>
<keyword evidence="1 7" id="KW-0808">Transferase</keyword>
<gene>
    <name evidence="7" type="primary">glnD</name>
    <name evidence="11" type="ORF">FHR98_000345</name>
</gene>
<evidence type="ECO:0000313" key="11">
    <source>
        <dbReference type="EMBL" id="MBB3064080.1"/>
    </source>
</evidence>
<evidence type="ECO:0000256" key="5">
    <source>
        <dbReference type="ARBA" id="ARBA00022842"/>
    </source>
</evidence>
<dbReference type="CDD" id="cd04900">
    <property type="entry name" value="ACT_UUR-like_1"/>
    <property type="match status" value="1"/>
</dbReference>
<dbReference type="CDD" id="cd04899">
    <property type="entry name" value="ACT_ACR-UUR-like_2"/>
    <property type="match status" value="1"/>
</dbReference>
<dbReference type="Gene3D" id="1.10.3090.10">
    <property type="entry name" value="cca-adding enzyme, domain 2"/>
    <property type="match status" value="1"/>
</dbReference>
<dbReference type="EC" id="2.7.7.59" evidence="7"/>
<proteinExistence type="inferred from homology"/>
<evidence type="ECO:0000256" key="1">
    <source>
        <dbReference type="ARBA" id="ARBA00022679"/>
    </source>
</evidence>
<sequence>MDVSLLDSAQLKEVKGRRAIINRAVLETRLKEIYESGLPAGEARAQVLSLLRGSLDQGRGEVRRRFLEEGETGHATVRANCFLIDQLLRLLYDHVTQRLYPLPNPSAGERLALIATGGYGRGELAPGSDIDLLFLYSYKLTARTEQVIEELLYFLWDLGLKVGQAARSVDDSLRQARADLTIRTTLLEMRYLWGDQDLYKELKTRYQGEIRGKDPARFIEAKLGERDQRHKKHGSSRYILEPNIKDGKGGLRDLHTLFWIAKDVYRVDEIPSLIDKGVFTRAEVRSFEKAQEFLWTLRCQLHYQTGRAEERLTFDFQTIIAEAMGYVAHAGTQAVERLMKHYFLVAKDVGDLTRIFCAALEAQHNRRSRFRLLPLGRRRSVGGFTIDGDRLSAAGPETFIKDPCNLLRIFHVAQQHDLDIHPQTLHWVTRNLKLIDRDLRKDPEANGLFLEMLTSKKGPETTLRRLNEAGVFGRFVPDFGRVVAQMQYNMYHHYTVDEHTIFAIGILHAVEQGHLKEEVPIASEVIHKVLSRRVLYCAVLLHDIAKGRPGDHSELGAEVALKLCPRLGLNEEETETVAWLVRWHLLMSETAFRRDISDAKTIRDFADQVQSLERLRLLLILTVVDIRAVGPGTWTAWKAALLRDLYWLTEEVLAGGFLTEGREARIEVAQQALREGLTDWEPAEIEKHLRRGYPSYWLSCDTSTHLHHARLVREAEQFGRPLTVDTRIDRYRETTEVTVYTADHPGLFSRIAGAMAVAGASIEAARIFTLSNGMALDIFWIHGANGEPFERPDQRARLSAAIERSLGGKMRPLTELKKRQSVLPSRLKVFKVRPRVLIDNGASAGHTVVEINGRDRPGLLFQVTLALSKLGLVIHSALISTYGESVVDAFYLRDALGSKITDETRLKRIREKLLEALQDPDCKPEPPRKVAARRKRRAAATANRKAVEDMKLEKAKESE</sequence>
<dbReference type="RefSeq" id="WP_183414896.1">
    <property type="nucleotide sequence ID" value="NZ_JACHXA010000001.1"/>
</dbReference>
<dbReference type="NCBIfam" id="NF003467">
    <property type="entry name" value="PRK05092.1"/>
    <property type="match status" value="1"/>
</dbReference>
<dbReference type="Pfam" id="PF08335">
    <property type="entry name" value="GlnD_UR_UTase"/>
    <property type="match status" value="1"/>
</dbReference>
<dbReference type="NCBIfam" id="TIGR01693">
    <property type="entry name" value="UTase_glnD"/>
    <property type="match status" value="1"/>
</dbReference>
<dbReference type="SUPFAM" id="SSF81301">
    <property type="entry name" value="Nucleotidyltransferase"/>
    <property type="match status" value="1"/>
</dbReference>
<dbReference type="SUPFAM" id="SSF81891">
    <property type="entry name" value="Poly A polymerase C-terminal region-like"/>
    <property type="match status" value="1"/>
</dbReference>
<dbReference type="Gene3D" id="3.30.460.10">
    <property type="entry name" value="Beta Polymerase, domain 2"/>
    <property type="match status" value="1"/>
</dbReference>
<dbReference type="InterPro" id="IPR045865">
    <property type="entry name" value="ACT-like_dom_sf"/>
</dbReference>
<dbReference type="PANTHER" id="PTHR47320">
    <property type="entry name" value="BIFUNCTIONAL URIDYLYLTRANSFERASE/URIDYLYL-REMOVING ENZYME"/>
    <property type="match status" value="1"/>
</dbReference>
<comment type="function">
    <text evidence="7">Modifies, by uridylylation and deuridylylation, the PII regulatory proteins (GlnB and homologs), in response to the nitrogen status of the cell that GlnD senses through the glutamine level. Under low glutamine levels, catalyzes the conversion of the PII proteins and UTP to PII-UMP and PPi, while under higher glutamine levels, GlnD hydrolyzes PII-UMP to PII and UMP (deuridylylation). Thus, controls uridylylation state and activity of the PII proteins, and plays an important role in the regulation of nitrogen metabolism.</text>
</comment>
<dbReference type="InterPro" id="IPR013546">
    <property type="entry name" value="PII_UdlTrfase/GS_AdlTrfase"/>
</dbReference>
<dbReference type="InterPro" id="IPR043519">
    <property type="entry name" value="NT_sf"/>
</dbReference>
<evidence type="ECO:0000259" key="10">
    <source>
        <dbReference type="PROSITE" id="PS51831"/>
    </source>
</evidence>
<comment type="caution">
    <text evidence="11">The sequence shown here is derived from an EMBL/GenBank/DDBJ whole genome shotgun (WGS) entry which is preliminary data.</text>
</comment>
<comment type="catalytic activity">
    <reaction evidence="7">
        <text>[protein-PII]-L-tyrosine + UTP = [protein-PII]-uridylyl-L-tyrosine + diphosphate</text>
        <dbReference type="Rhea" id="RHEA:13673"/>
        <dbReference type="Rhea" id="RHEA-COMP:12147"/>
        <dbReference type="Rhea" id="RHEA-COMP:12148"/>
        <dbReference type="ChEBI" id="CHEBI:33019"/>
        <dbReference type="ChEBI" id="CHEBI:46398"/>
        <dbReference type="ChEBI" id="CHEBI:46858"/>
        <dbReference type="ChEBI" id="CHEBI:90602"/>
        <dbReference type="EC" id="2.7.7.59"/>
    </reaction>
</comment>
<dbReference type="InterPro" id="IPR006674">
    <property type="entry name" value="HD_domain"/>
</dbReference>
<dbReference type="CDD" id="cd05401">
    <property type="entry name" value="NT_GlnE_GlnD_like"/>
    <property type="match status" value="1"/>
</dbReference>
<dbReference type="SUPFAM" id="SSF81593">
    <property type="entry name" value="Nucleotidyltransferase substrate binding subunit/domain"/>
    <property type="match status" value="1"/>
</dbReference>
<dbReference type="GO" id="GO:0008081">
    <property type="term" value="F:phosphoric diester hydrolase activity"/>
    <property type="evidence" value="ECO:0007669"/>
    <property type="project" value="UniProtKB-UniRule"/>
</dbReference>
<evidence type="ECO:0000256" key="2">
    <source>
        <dbReference type="ARBA" id="ARBA00022695"/>
    </source>
</evidence>
<name>A0A839SQR6_9PROT</name>
<dbReference type="SMART" id="SM00471">
    <property type="entry name" value="HDc"/>
    <property type="match status" value="1"/>
</dbReference>
<dbReference type="InterPro" id="IPR010043">
    <property type="entry name" value="UTase/UR"/>
</dbReference>
<keyword evidence="6 7" id="KW-0511">Multifunctional enzyme</keyword>
<evidence type="ECO:0000256" key="4">
    <source>
        <dbReference type="ARBA" id="ARBA00022801"/>
    </source>
</evidence>
<dbReference type="HAMAP" id="MF_00277">
    <property type="entry name" value="PII_uridylyl_transf"/>
    <property type="match status" value="1"/>
</dbReference>
<dbReference type="GO" id="GO:0008773">
    <property type="term" value="F:[protein-PII] uridylyltransferase activity"/>
    <property type="evidence" value="ECO:0007669"/>
    <property type="project" value="UniProtKB-UniRule"/>
</dbReference>
<dbReference type="GO" id="GO:0006808">
    <property type="term" value="P:regulation of nitrogen utilization"/>
    <property type="evidence" value="ECO:0007669"/>
    <property type="project" value="UniProtKB-UniRule"/>
</dbReference>
<dbReference type="Proteomes" id="UP000581135">
    <property type="component" value="Unassembled WGS sequence"/>
</dbReference>
<dbReference type="InterPro" id="IPR003607">
    <property type="entry name" value="HD/PDEase_dom"/>
</dbReference>
<feature type="domain" description="ACT" evidence="9">
    <location>
        <begin position="736"/>
        <end position="821"/>
    </location>
</feature>
<dbReference type="EC" id="3.1.4.-" evidence="7"/>
<feature type="compositionally biased region" description="Basic and acidic residues" evidence="8">
    <location>
        <begin position="945"/>
        <end position="959"/>
    </location>
</feature>
<keyword evidence="4 7" id="KW-0378">Hydrolase</keyword>
<protein>
    <recommendedName>
        <fullName evidence="7">Bifunctional uridylyltransferase/uridylyl-removing enzyme</fullName>
        <shortName evidence="7">UTase/UR</shortName>
    </recommendedName>
    <alternativeName>
        <fullName evidence="7">Bifunctional [protein-PII] modification enzyme</fullName>
    </alternativeName>
    <alternativeName>
        <fullName evidence="7">Bifunctional nitrogen sensor protein</fullName>
    </alternativeName>
    <domain>
        <recommendedName>
            <fullName evidence="7">[Protein-PII] uridylyltransferase</fullName>
            <shortName evidence="7">PII uridylyltransferase</shortName>
            <shortName evidence="7">UTase</shortName>
            <ecNumber evidence="7">2.7.7.59</ecNumber>
        </recommendedName>
    </domain>
    <domain>
        <recommendedName>
            <fullName evidence="7">[Protein-PII]-UMP uridylyl-removing enzyme</fullName>
            <shortName evidence="7">UR</shortName>
            <ecNumber evidence="7">3.1.4.-</ecNumber>
        </recommendedName>
    </domain>
</protein>
<dbReference type="InterPro" id="IPR002934">
    <property type="entry name" value="Polymerase_NTP_transf_dom"/>
</dbReference>
<dbReference type="Pfam" id="PF01966">
    <property type="entry name" value="HD"/>
    <property type="match status" value="1"/>
</dbReference>
<dbReference type="InterPro" id="IPR002912">
    <property type="entry name" value="ACT_dom"/>
</dbReference>
<feature type="domain" description="ACT" evidence="9">
    <location>
        <begin position="848"/>
        <end position="929"/>
    </location>
</feature>